<evidence type="ECO:0000256" key="1">
    <source>
        <dbReference type="ARBA" id="ARBA00006534"/>
    </source>
</evidence>
<accession>A0A3B0V1R2</accession>
<dbReference type="SUPFAM" id="SSF52317">
    <property type="entry name" value="Class I glutamine amidotransferase-like"/>
    <property type="match status" value="1"/>
</dbReference>
<dbReference type="GO" id="GO:0006508">
    <property type="term" value="P:proteolysis"/>
    <property type="evidence" value="ECO:0007669"/>
    <property type="project" value="UniProtKB-KW"/>
</dbReference>
<evidence type="ECO:0000313" key="5">
    <source>
        <dbReference type="EMBL" id="VAW32672.1"/>
    </source>
</evidence>
<name>A0A3B0V1R2_9ZZZZ</name>
<evidence type="ECO:0000256" key="4">
    <source>
        <dbReference type="ARBA" id="ARBA00022825"/>
    </source>
</evidence>
<gene>
    <name evidence="5" type="ORF">MNBD_CPR01-533</name>
</gene>
<evidence type="ECO:0000256" key="2">
    <source>
        <dbReference type="ARBA" id="ARBA00022670"/>
    </source>
</evidence>
<proteinExistence type="inferred from homology"/>
<dbReference type="Pfam" id="PF03575">
    <property type="entry name" value="Peptidase_S51"/>
    <property type="match status" value="1"/>
</dbReference>
<keyword evidence="4" id="KW-0720">Serine protease</keyword>
<sequence length="193" mass="22142">MRTKFILHGGYTREENDLNRGYFVEMVRCISDGGNILLVYFASKDEGVKEKYQKDSVRLQSFSEGKTIHTIKATEENFIDEVQNADVIYLRGGDTQKLKNTLDKYPDFIEVVKGKIISGSSAGAYVLARYYFINSLNKVMEGYGCVPARVACHYESKIHPIPENVDLVSEMEKYDNDLELILLKDYEWAVREI</sequence>
<dbReference type="EMBL" id="UOEV01000062">
    <property type="protein sequence ID" value="VAW32672.1"/>
    <property type="molecule type" value="Genomic_DNA"/>
</dbReference>
<comment type="similarity">
    <text evidence="1">Belongs to the peptidase S51 family.</text>
</comment>
<dbReference type="Gene3D" id="3.40.50.880">
    <property type="match status" value="1"/>
</dbReference>
<dbReference type="GO" id="GO:0008236">
    <property type="term" value="F:serine-type peptidase activity"/>
    <property type="evidence" value="ECO:0007669"/>
    <property type="project" value="UniProtKB-KW"/>
</dbReference>
<organism evidence="5">
    <name type="scientific">hydrothermal vent metagenome</name>
    <dbReference type="NCBI Taxonomy" id="652676"/>
    <lineage>
        <taxon>unclassified sequences</taxon>
        <taxon>metagenomes</taxon>
        <taxon>ecological metagenomes</taxon>
    </lineage>
</organism>
<keyword evidence="2" id="KW-0645">Protease</keyword>
<evidence type="ECO:0000256" key="3">
    <source>
        <dbReference type="ARBA" id="ARBA00022801"/>
    </source>
</evidence>
<reference evidence="5" key="1">
    <citation type="submission" date="2018-06" db="EMBL/GenBank/DDBJ databases">
        <authorList>
            <person name="Zhirakovskaya E."/>
        </authorList>
    </citation>
    <scope>NUCLEOTIDE SEQUENCE</scope>
</reference>
<evidence type="ECO:0008006" key="6">
    <source>
        <dbReference type="Google" id="ProtNLM"/>
    </source>
</evidence>
<dbReference type="AlphaFoldDB" id="A0A3B0V1R2"/>
<dbReference type="InterPro" id="IPR029062">
    <property type="entry name" value="Class_I_gatase-like"/>
</dbReference>
<protein>
    <recommendedName>
        <fullName evidence="6">Peptidase E</fullName>
    </recommendedName>
</protein>
<keyword evidence="3" id="KW-0378">Hydrolase</keyword>
<dbReference type="InterPro" id="IPR005320">
    <property type="entry name" value="Peptidase_S51"/>
</dbReference>